<accession>A0A1H8ALE2</accession>
<name>A0A1H8ALE2_STIAU</name>
<dbReference type="RefSeq" id="WP_075010013.1">
    <property type="nucleotide sequence ID" value="NZ_FOAP01000021.1"/>
</dbReference>
<evidence type="ECO:0000313" key="2">
    <source>
        <dbReference type="EMBL" id="SEM70804.1"/>
    </source>
</evidence>
<dbReference type="OrthoDB" id="5379315at2"/>
<dbReference type="Proteomes" id="UP000182719">
    <property type="component" value="Unassembled WGS sequence"/>
</dbReference>
<proteinExistence type="predicted"/>
<dbReference type="AlphaFoldDB" id="A0A1H8ALE2"/>
<evidence type="ECO:0000256" key="1">
    <source>
        <dbReference type="SAM" id="SignalP"/>
    </source>
</evidence>
<keyword evidence="3" id="KW-1185">Reference proteome</keyword>
<sequence>MGAMRKLLVACMLLAGPSAFAARVFDSSLRLTAEGRYDDDFRAGDPGAATGTGGQLMSKLSPRLGLEMKDPLSTGDAFYAADLLMRYGSGNTTVDHRAGVDLRQTLTRRMRLELSGRFFRVTDPTSLPRQGMPRSRAPILYGQAKVATTGRLTRRLDVRAGYAFEGASVDEPGREPGYVHMPSIEMWYRSTRRLSLGLEYRYQGFLYGNDFSDAHGAFGGLRYRLTRLTALTVRGGPVLFRGEDGTNGVLPRVSVELAREGELFDLGLLAGHDLVGASGFTNTLWADYASLVAARRFTERLSVYGAGSYFRNGRAPGHGVWSLGSSTEVSQGYAVGGGVDYRLSRYLTLQAAVDRIAQVGNGEAADGVDLTRNVAAVRLLITAW</sequence>
<keyword evidence="1" id="KW-0732">Signal</keyword>
<reference evidence="3" key="1">
    <citation type="submission" date="2016-10" db="EMBL/GenBank/DDBJ databases">
        <authorList>
            <person name="Varghese N."/>
            <person name="Submissions S."/>
        </authorList>
    </citation>
    <scope>NUCLEOTIDE SEQUENCE [LARGE SCALE GENOMIC DNA]</scope>
    <source>
        <strain evidence="3">DSM 17044</strain>
    </source>
</reference>
<gene>
    <name evidence="2" type="ORF">SAMN05444354_12195</name>
</gene>
<protein>
    <submittedName>
        <fullName evidence="2">Uncharacterized protein</fullName>
    </submittedName>
</protein>
<evidence type="ECO:0000313" key="3">
    <source>
        <dbReference type="Proteomes" id="UP000182719"/>
    </source>
</evidence>
<organism evidence="2 3">
    <name type="scientific">Stigmatella aurantiaca</name>
    <dbReference type="NCBI Taxonomy" id="41"/>
    <lineage>
        <taxon>Bacteria</taxon>
        <taxon>Pseudomonadati</taxon>
        <taxon>Myxococcota</taxon>
        <taxon>Myxococcia</taxon>
        <taxon>Myxococcales</taxon>
        <taxon>Cystobacterineae</taxon>
        <taxon>Archangiaceae</taxon>
        <taxon>Stigmatella</taxon>
    </lineage>
</organism>
<dbReference type="EMBL" id="FOAP01000021">
    <property type="protein sequence ID" value="SEM70804.1"/>
    <property type="molecule type" value="Genomic_DNA"/>
</dbReference>
<feature type="chain" id="PRO_5010354245" evidence="1">
    <location>
        <begin position="22"/>
        <end position="384"/>
    </location>
</feature>
<feature type="signal peptide" evidence="1">
    <location>
        <begin position="1"/>
        <end position="21"/>
    </location>
</feature>